<feature type="domain" description="HAMP" evidence="16">
    <location>
        <begin position="319"/>
        <end position="372"/>
    </location>
</feature>
<dbReference type="Gene3D" id="6.10.340.10">
    <property type="match status" value="1"/>
</dbReference>
<evidence type="ECO:0000256" key="5">
    <source>
        <dbReference type="ARBA" id="ARBA00022553"/>
    </source>
</evidence>
<name>A0NSU0_ROSAI</name>
<dbReference type="Pfam" id="PF19312">
    <property type="entry name" value="NtrY_N"/>
    <property type="match status" value="1"/>
</dbReference>
<dbReference type="Gene3D" id="1.10.287.130">
    <property type="match status" value="1"/>
</dbReference>
<dbReference type="InterPro" id="IPR003661">
    <property type="entry name" value="HisK_dim/P_dom"/>
</dbReference>
<keyword evidence="5" id="KW-0597">Phosphoprotein</keyword>
<dbReference type="GO" id="GO:0005524">
    <property type="term" value="F:ATP binding"/>
    <property type="evidence" value="ECO:0007669"/>
    <property type="project" value="UniProtKB-KW"/>
</dbReference>
<evidence type="ECO:0000256" key="2">
    <source>
        <dbReference type="ARBA" id="ARBA00004651"/>
    </source>
</evidence>
<dbReference type="SMART" id="SM00388">
    <property type="entry name" value="HisKA"/>
    <property type="match status" value="1"/>
</dbReference>
<dbReference type="GeneID" id="68846553"/>
<dbReference type="CDD" id="cd00130">
    <property type="entry name" value="PAS"/>
    <property type="match status" value="1"/>
</dbReference>
<feature type="transmembrane region" description="Helical" evidence="14">
    <location>
        <begin position="98"/>
        <end position="120"/>
    </location>
</feature>
<evidence type="ECO:0000313" key="18">
    <source>
        <dbReference type="Proteomes" id="UP000004848"/>
    </source>
</evidence>
<dbReference type="InterPro" id="IPR005467">
    <property type="entry name" value="His_kinase_dom"/>
</dbReference>
<evidence type="ECO:0000256" key="8">
    <source>
        <dbReference type="ARBA" id="ARBA00022741"/>
    </source>
</evidence>
<dbReference type="Gene3D" id="3.30.450.20">
    <property type="entry name" value="PAS domain"/>
    <property type="match status" value="1"/>
</dbReference>
<dbReference type="PANTHER" id="PTHR43065:SF10">
    <property type="entry name" value="PEROXIDE STRESS-ACTIVATED HISTIDINE KINASE MAK3"/>
    <property type="match status" value="1"/>
</dbReference>
<dbReference type="PROSITE" id="PS50109">
    <property type="entry name" value="HIS_KIN"/>
    <property type="match status" value="1"/>
</dbReference>
<dbReference type="GO" id="GO:0006355">
    <property type="term" value="P:regulation of DNA-templated transcription"/>
    <property type="evidence" value="ECO:0007669"/>
    <property type="project" value="InterPro"/>
</dbReference>
<comment type="caution">
    <text evidence="17">The sequence shown here is derived from an EMBL/GenBank/DDBJ whole genome shotgun (WGS) entry which is preliminary data.</text>
</comment>
<dbReference type="FunFam" id="1.10.287.130:FF:000107">
    <property type="entry name" value="Sensor histidine kinase YycG"/>
    <property type="match status" value="1"/>
</dbReference>
<protein>
    <recommendedName>
        <fullName evidence="3">histidine kinase</fullName>
        <ecNumber evidence="3">2.7.13.3</ecNumber>
    </recommendedName>
</protein>
<dbReference type="Pfam" id="PF00512">
    <property type="entry name" value="HisKA"/>
    <property type="match status" value="1"/>
</dbReference>
<dbReference type="GO" id="GO:0005886">
    <property type="term" value="C:plasma membrane"/>
    <property type="evidence" value="ECO:0007669"/>
    <property type="project" value="UniProtKB-SubCell"/>
</dbReference>
<evidence type="ECO:0000256" key="4">
    <source>
        <dbReference type="ARBA" id="ARBA00022475"/>
    </source>
</evidence>
<evidence type="ECO:0000313" key="17">
    <source>
        <dbReference type="EMBL" id="EAV44022.1"/>
    </source>
</evidence>
<comment type="catalytic activity">
    <reaction evidence="1">
        <text>ATP + protein L-histidine = ADP + protein N-phospho-L-histidine.</text>
        <dbReference type="EC" id="2.7.13.3"/>
    </reaction>
</comment>
<keyword evidence="9" id="KW-0418">Kinase</keyword>
<evidence type="ECO:0000256" key="6">
    <source>
        <dbReference type="ARBA" id="ARBA00022679"/>
    </source>
</evidence>
<dbReference type="SMART" id="SM00091">
    <property type="entry name" value="PAS"/>
    <property type="match status" value="1"/>
</dbReference>
<dbReference type="PRINTS" id="PR00344">
    <property type="entry name" value="BCTRLSENSOR"/>
</dbReference>
<keyword evidence="4" id="KW-1003">Cell membrane</keyword>
<feature type="transmembrane region" description="Helical" evidence="14">
    <location>
        <begin position="293"/>
        <end position="318"/>
    </location>
</feature>
<evidence type="ECO:0000256" key="14">
    <source>
        <dbReference type="SAM" id="Phobius"/>
    </source>
</evidence>
<dbReference type="eggNOG" id="COG5000">
    <property type="taxonomic scope" value="Bacteria"/>
</dbReference>
<dbReference type="InterPro" id="IPR004358">
    <property type="entry name" value="Sig_transdc_His_kin-like_C"/>
</dbReference>
<dbReference type="Gene3D" id="3.30.565.10">
    <property type="entry name" value="Histidine kinase-like ATPase, C-terminal domain"/>
    <property type="match status" value="1"/>
</dbReference>
<keyword evidence="8" id="KW-0547">Nucleotide-binding</keyword>
<comment type="subcellular location">
    <subcellularLocation>
        <location evidence="2">Cell membrane</location>
        <topology evidence="2">Multi-pass membrane protein</topology>
    </subcellularLocation>
</comment>
<dbReference type="SUPFAM" id="SSF55785">
    <property type="entry name" value="PYP-like sensor domain (PAS domain)"/>
    <property type="match status" value="1"/>
</dbReference>
<dbReference type="PANTHER" id="PTHR43065">
    <property type="entry name" value="SENSOR HISTIDINE KINASE"/>
    <property type="match status" value="1"/>
</dbReference>
<dbReference type="CDD" id="cd06225">
    <property type="entry name" value="HAMP"/>
    <property type="match status" value="1"/>
</dbReference>
<dbReference type="EC" id="2.7.13.3" evidence="3"/>
<evidence type="ECO:0000256" key="1">
    <source>
        <dbReference type="ARBA" id="ARBA00000085"/>
    </source>
</evidence>
<dbReference type="RefSeq" id="WP_006934520.1">
    <property type="nucleotide sequence ID" value="NZ_AAUW01000007.1"/>
</dbReference>
<dbReference type="SUPFAM" id="SSF47384">
    <property type="entry name" value="Homodimeric domain of signal transducing histidine kinase"/>
    <property type="match status" value="1"/>
</dbReference>
<dbReference type="Pfam" id="PF02518">
    <property type="entry name" value="HATPase_c"/>
    <property type="match status" value="1"/>
</dbReference>
<dbReference type="Pfam" id="PF00672">
    <property type="entry name" value="HAMP"/>
    <property type="match status" value="1"/>
</dbReference>
<dbReference type="InterPro" id="IPR000014">
    <property type="entry name" value="PAS"/>
</dbReference>
<evidence type="ECO:0000256" key="11">
    <source>
        <dbReference type="ARBA" id="ARBA00022989"/>
    </source>
</evidence>
<dbReference type="NCBIfam" id="TIGR00229">
    <property type="entry name" value="sensory_box"/>
    <property type="match status" value="1"/>
</dbReference>
<evidence type="ECO:0000256" key="3">
    <source>
        <dbReference type="ARBA" id="ARBA00012438"/>
    </source>
</evidence>
<dbReference type="OrthoDB" id="9776727at2"/>
<dbReference type="Proteomes" id="UP000004848">
    <property type="component" value="Unassembled WGS sequence"/>
</dbReference>
<dbReference type="PROSITE" id="PS50885">
    <property type="entry name" value="HAMP"/>
    <property type="match status" value="1"/>
</dbReference>
<evidence type="ECO:0000256" key="7">
    <source>
        <dbReference type="ARBA" id="ARBA00022692"/>
    </source>
</evidence>
<dbReference type="InterPro" id="IPR003594">
    <property type="entry name" value="HATPase_dom"/>
</dbReference>
<organism evidence="17 18">
    <name type="scientific">Roseibium aggregatum (strain ATCC 25650 / DSM 13394 / JCM 20685 / NBRC 16684 / NCIMB 2208 / IAM 12614 / B1)</name>
    <name type="common">Stappia aggregata</name>
    <dbReference type="NCBI Taxonomy" id="384765"/>
    <lineage>
        <taxon>Bacteria</taxon>
        <taxon>Pseudomonadati</taxon>
        <taxon>Pseudomonadota</taxon>
        <taxon>Alphaproteobacteria</taxon>
        <taxon>Hyphomicrobiales</taxon>
        <taxon>Stappiaceae</taxon>
        <taxon>Roseibium</taxon>
    </lineage>
</organism>
<evidence type="ECO:0000259" key="15">
    <source>
        <dbReference type="PROSITE" id="PS50109"/>
    </source>
</evidence>
<gene>
    <name evidence="17" type="ORF">SIAM614_14525</name>
</gene>
<dbReference type="InterPro" id="IPR017232">
    <property type="entry name" value="NtrY"/>
</dbReference>
<dbReference type="SUPFAM" id="SSF158472">
    <property type="entry name" value="HAMP domain-like"/>
    <property type="match status" value="1"/>
</dbReference>
<dbReference type="GO" id="GO:0000155">
    <property type="term" value="F:phosphorelay sensor kinase activity"/>
    <property type="evidence" value="ECO:0007669"/>
    <property type="project" value="InterPro"/>
</dbReference>
<dbReference type="SMART" id="SM00304">
    <property type="entry name" value="HAMP"/>
    <property type="match status" value="1"/>
</dbReference>
<dbReference type="InterPro" id="IPR035965">
    <property type="entry name" value="PAS-like_dom_sf"/>
</dbReference>
<keyword evidence="6" id="KW-0808">Transferase</keyword>
<keyword evidence="12" id="KW-0902">Two-component regulatory system</keyword>
<feature type="transmembrane region" description="Helical" evidence="14">
    <location>
        <begin position="54"/>
        <end position="78"/>
    </location>
</feature>
<dbReference type="InterPro" id="IPR003660">
    <property type="entry name" value="HAMP_dom"/>
</dbReference>
<dbReference type="AlphaFoldDB" id="A0NSU0"/>
<evidence type="ECO:0000256" key="12">
    <source>
        <dbReference type="ARBA" id="ARBA00023012"/>
    </source>
</evidence>
<proteinExistence type="predicted"/>
<evidence type="ECO:0000259" key="16">
    <source>
        <dbReference type="PROSITE" id="PS50885"/>
    </source>
</evidence>
<evidence type="ECO:0000256" key="10">
    <source>
        <dbReference type="ARBA" id="ARBA00022840"/>
    </source>
</evidence>
<keyword evidence="13 14" id="KW-0472">Membrane</keyword>
<reference evidence="17 18" key="1">
    <citation type="submission" date="2006-05" db="EMBL/GenBank/DDBJ databases">
        <authorList>
            <person name="King G."/>
            <person name="Ferriera S."/>
            <person name="Johnson J."/>
            <person name="Kravitz S."/>
            <person name="Beeson K."/>
            <person name="Sutton G."/>
            <person name="Rogers Y.-H."/>
            <person name="Friedman R."/>
            <person name="Frazier M."/>
            <person name="Venter J.C."/>
        </authorList>
    </citation>
    <scope>NUCLEOTIDE SEQUENCE [LARGE SCALE GENOMIC DNA]</scope>
    <source>
        <strain evidence="18">ATCC 25650 / DSM 13394 / JCM 20685 / NBRC 16684 / NCIMB 2208 / IAM 12614 / B1</strain>
    </source>
</reference>
<feature type="domain" description="Histidine kinase" evidence="15">
    <location>
        <begin position="510"/>
        <end position="735"/>
    </location>
</feature>
<dbReference type="SMART" id="SM00387">
    <property type="entry name" value="HATPase_c"/>
    <property type="match status" value="1"/>
</dbReference>
<dbReference type="PIRSF" id="PIRSF037532">
    <property type="entry name" value="STHK_NtrY"/>
    <property type="match status" value="1"/>
</dbReference>
<keyword evidence="7 14" id="KW-0812">Transmembrane</keyword>
<evidence type="ECO:0000256" key="9">
    <source>
        <dbReference type="ARBA" id="ARBA00022777"/>
    </source>
</evidence>
<dbReference type="SUPFAM" id="SSF55874">
    <property type="entry name" value="ATPase domain of HSP90 chaperone/DNA topoisomerase II/histidine kinase"/>
    <property type="match status" value="1"/>
</dbReference>
<feature type="transmembrane region" description="Helical" evidence="14">
    <location>
        <begin position="23"/>
        <end position="48"/>
    </location>
</feature>
<dbReference type="InterPro" id="IPR036890">
    <property type="entry name" value="HATPase_C_sf"/>
</dbReference>
<dbReference type="InterPro" id="IPR036097">
    <property type="entry name" value="HisK_dim/P_sf"/>
</dbReference>
<accession>A0NSU0</accession>
<dbReference type="Pfam" id="PF00989">
    <property type="entry name" value="PAS"/>
    <property type="match status" value="1"/>
</dbReference>
<dbReference type="InterPro" id="IPR045671">
    <property type="entry name" value="NtrY-like_N"/>
</dbReference>
<keyword evidence="11 14" id="KW-1133">Transmembrane helix</keyword>
<sequence>MILEAVQEPVAQSSAAGKFWRRVGLAIILLALVSIGVTFVILMGLTSIDPTRDVITVAMTINGALAAILLGVIAFEILKLWQARRRGRAAARLHVRVVALFSVVAAVPAVLMAILAAITLDRGLDRWFEDRTRQIIDNALTVAQAYLQEHARVLRGDLIAMTNDIDRAKAVYEFEPTRFDQFFATQVSLRGILAAFILNENGEVVTRIVIDPKAEVPLPPADSFFKAKSGDPILIAPGSSNLVGGVMKLSAYDNFYLYAVRAIDPRVVEYLRLAETGASQYQQMENSRFGVQVAFALVYLGVALVLLLSAIWIGFGFANRLVSPIRTLISAADEVSRGNLIVKVPTEKSGGDLANLGETFNKMTGQLLGQRDALLAANEQIDRRRRFNEAVLSGVSTGVIGVDDEASIMLINRSALELLQLDEVQILNKSLVEVVPELDECISDVLKNETDRVPETQIEITRGGRLRTINVRITREQSTRREHGFVVTLDDITDLVSAQRNSAWADVARRIAHEIKNPLTPIQLSAERIRRRYGKRIEEDREVFDQCIDTIVRQVGDIGQMVDEFSSFARMRKPKKMPGDLREAVRDAAFMQSVANPEISISADVPSSPVKAVFDARLVGQALTNVVKNAAEAVSARTGDNLPKGKVTVHLRGEAEGGGRIVIDVIDNGIGLPEENRSRLLEPYMTTREKGTGLGLAIVRKILEDHGGGIELLDAPKTKPEDTGTLVRLTLAAHAEIEAETDLQHQTVTAHGA</sequence>
<keyword evidence="10 17" id="KW-0067">ATP-binding</keyword>
<dbReference type="EMBL" id="AAUW01000007">
    <property type="protein sequence ID" value="EAV44022.1"/>
    <property type="molecule type" value="Genomic_DNA"/>
</dbReference>
<dbReference type="InterPro" id="IPR013767">
    <property type="entry name" value="PAS_fold"/>
</dbReference>
<dbReference type="CDD" id="cd00082">
    <property type="entry name" value="HisKA"/>
    <property type="match status" value="1"/>
</dbReference>
<evidence type="ECO:0000256" key="13">
    <source>
        <dbReference type="ARBA" id="ARBA00023136"/>
    </source>
</evidence>